<reference evidence="1 2" key="1">
    <citation type="submission" date="2017-08" db="EMBL/GenBank/DDBJ databases">
        <title>Substantial Increase in Enzyme Production by Combined Drug-Resistance Mutations in Paenibacillus agaridevorans.</title>
        <authorList>
            <person name="Tanaka Y."/>
            <person name="Funane K."/>
            <person name="Hosaka T."/>
            <person name="Shiwa Y."/>
            <person name="Fujita N."/>
            <person name="Miyazaki T."/>
            <person name="Yoshikawa H."/>
            <person name="Murakami K."/>
            <person name="Kasahara K."/>
            <person name="Inaoka T."/>
            <person name="Hiraga Y."/>
            <person name="Ochi K."/>
        </authorList>
    </citation>
    <scope>NUCLEOTIDE SEQUENCE [LARGE SCALE GENOMIC DNA]</scope>
    <source>
        <strain evidence="1 2">T-3040</strain>
    </source>
</reference>
<evidence type="ECO:0000313" key="2">
    <source>
        <dbReference type="Proteomes" id="UP000245202"/>
    </source>
</evidence>
<sequence>MDELHFFAKYACNLTAENFPSLTGRRRTHVTTDTEVLLLGDSHGWGQGSPEYDDHSASRPHMAAPYSNGFFSKLRQHIIGKYGWYVADSGQVESSHPLAGFAPVSGGGKVVRMTRPISDKYDAAGIYAPRASEQDDRETWGYLATDHKFSEELIALPSRPAEESALYWDMTSYATKLYIGAVASSRGARLEVSFEPYGVSKGLAAGYVYPPREGYPQVTRLVSGRHAPAVGDEVEVLQGQRIVIDTYFAGGEAEVVYCIDFGQKQKGRLRFAQAGANTKAKSFEPEHDQLSCPIVALRGVVFDGNNVRNFSMGGHTVGQWLGDGTPSYNDESQAHLDQLLRYVPFTPTLVVIQAPIVNEYLRQTPLAVFTNHLHDLTDKLSRHLNMDGKKRTDFLLLTTPGDKRIMFQNEPSAPIRYEDYYESAREFARASGAGFIDFAQYFESCVHDGILDYELLFDDPIHPSPFVNEFIARRLSQAIDLLM</sequence>
<dbReference type="RefSeq" id="WP_108992361.1">
    <property type="nucleotide sequence ID" value="NZ_BDQX01000085.1"/>
</dbReference>
<dbReference type="AlphaFoldDB" id="A0A2R5EU11"/>
<dbReference type="InterPro" id="IPR036514">
    <property type="entry name" value="SGNH_hydro_sf"/>
</dbReference>
<dbReference type="Proteomes" id="UP000245202">
    <property type="component" value="Unassembled WGS sequence"/>
</dbReference>
<name>A0A2R5EU11_9BACL</name>
<keyword evidence="2" id="KW-1185">Reference proteome</keyword>
<protein>
    <submittedName>
        <fullName evidence="1">Uncharacterized protein</fullName>
    </submittedName>
</protein>
<accession>A0A2R5EU11</accession>
<gene>
    <name evidence="1" type="ORF">PAT3040_01821</name>
</gene>
<comment type="caution">
    <text evidence="1">The sequence shown here is derived from an EMBL/GenBank/DDBJ whole genome shotgun (WGS) entry which is preliminary data.</text>
</comment>
<organism evidence="1 2">
    <name type="scientific">Paenibacillus agaridevorans</name>
    <dbReference type="NCBI Taxonomy" id="171404"/>
    <lineage>
        <taxon>Bacteria</taxon>
        <taxon>Bacillati</taxon>
        <taxon>Bacillota</taxon>
        <taxon>Bacilli</taxon>
        <taxon>Bacillales</taxon>
        <taxon>Paenibacillaceae</taxon>
        <taxon>Paenibacillus</taxon>
    </lineage>
</organism>
<dbReference type="Gene3D" id="3.40.50.1110">
    <property type="entry name" value="SGNH hydrolase"/>
    <property type="match status" value="1"/>
</dbReference>
<proteinExistence type="predicted"/>
<evidence type="ECO:0000313" key="1">
    <source>
        <dbReference type="EMBL" id="GBG07273.1"/>
    </source>
</evidence>
<dbReference type="CDD" id="cd00229">
    <property type="entry name" value="SGNH_hydrolase"/>
    <property type="match status" value="1"/>
</dbReference>
<dbReference type="SUPFAM" id="SSF52266">
    <property type="entry name" value="SGNH hydrolase"/>
    <property type="match status" value="1"/>
</dbReference>
<dbReference type="EMBL" id="BDQX01000085">
    <property type="protein sequence ID" value="GBG07273.1"/>
    <property type="molecule type" value="Genomic_DNA"/>
</dbReference>